<feature type="domain" description="Rieske" evidence="8">
    <location>
        <begin position="81"/>
        <end position="194"/>
    </location>
</feature>
<feature type="transmembrane region" description="Helical" evidence="7">
    <location>
        <begin position="252"/>
        <end position="272"/>
    </location>
</feature>
<dbReference type="SUPFAM" id="SSF50022">
    <property type="entry name" value="ISP domain"/>
    <property type="match status" value="1"/>
</dbReference>
<dbReference type="GO" id="GO:0008942">
    <property type="term" value="F:nitrite reductase [NAD(P)H] activity"/>
    <property type="evidence" value="ECO:0007669"/>
    <property type="project" value="InterPro"/>
</dbReference>
<organism evidence="9">
    <name type="scientific">Tetraselmis sp. GSL018</name>
    <dbReference type="NCBI Taxonomy" id="582737"/>
    <lineage>
        <taxon>Eukaryota</taxon>
        <taxon>Viridiplantae</taxon>
        <taxon>Chlorophyta</taxon>
        <taxon>core chlorophytes</taxon>
        <taxon>Chlorodendrophyceae</taxon>
        <taxon>Chlorodendrales</taxon>
        <taxon>Chlorodendraceae</taxon>
        <taxon>Tetraselmis</taxon>
    </lineage>
</organism>
<keyword evidence="5" id="KW-0411">Iron-sulfur</keyword>
<keyword evidence="4" id="KW-0408">Iron</keyword>
<keyword evidence="6" id="KW-0534">Nitrate assimilation</keyword>
<evidence type="ECO:0000256" key="7">
    <source>
        <dbReference type="SAM" id="Phobius"/>
    </source>
</evidence>
<protein>
    <submittedName>
        <fullName evidence="9">Rieske</fullName>
    </submittedName>
</protein>
<keyword evidence="7" id="KW-0812">Transmembrane</keyword>
<proteinExistence type="predicted"/>
<dbReference type="PANTHER" id="PTHR43456">
    <property type="entry name" value="RIESKE (2FE-2S) DOMAIN-CONTAINING PROTEIN"/>
    <property type="match status" value="1"/>
</dbReference>
<dbReference type="EMBL" id="GBEZ01014179">
    <property type="protein sequence ID" value="JAC71875.1"/>
    <property type="molecule type" value="Transcribed_RNA"/>
</dbReference>
<evidence type="ECO:0000256" key="3">
    <source>
        <dbReference type="ARBA" id="ARBA00023002"/>
    </source>
</evidence>
<dbReference type="Pfam" id="PF13806">
    <property type="entry name" value="Rieske_2"/>
    <property type="match status" value="1"/>
</dbReference>
<dbReference type="InterPro" id="IPR012748">
    <property type="entry name" value="Rieske-like_NirD"/>
</dbReference>
<dbReference type="GO" id="GO:0042128">
    <property type="term" value="P:nitrate assimilation"/>
    <property type="evidence" value="ECO:0007669"/>
    <property type="project" value="UniProtKB-KW"/>
</dbReference>
<keyword evidence="7" id="KW-1133">Transmembrane helix</keyword>
<dbReference type="PANTHER" id="PTHR43456:SF2">
    <property type="entry name" value="RIESKE (2FE-2S) DOMAIN-CONTAINING PROTEIN"/>
    <property type="match status" value="1"/>
</dbReference>
<sequence length="304" mass="32894">MTSFVTTSCYAKSAFAARPARVFSRGGVSSKVVSASQRVPTLSFNKRGTWSQRRRHAIADAKTTESESELGAAPDEDLTKWVPVFPPEELPKGVRKEVVVDGLNVLLFWYRNEIFAIEARSPSEGAYSEGFMQSKFTQNYGIECPATGSVFSLKTGEILDWYPNNPALRMLTPSFTCRPMEVYPVKLTQDAIMVDVANGSLGGVSRVRTKGGSDTSLENNNVFGVEPAVYLEGTDPSQPLSVERSKTDVNPVTALIALLAVAIISVAGTALLVVNENFIGLGLFWAVGFGIVGGLAYNYTKDQS</sequence>
<evidence type="ECO:0000256" key="2">
    <source>
        <dbReference type="ARBA" id="ARBA00022723"/>
    </source>
</evidence>
<accession>A0A061QX41</accession>
<keyword evidence="2" id="KW-0479">Metal-binding</keyword>
<evidence type="ECO:0000256" key="5">
    <source>
        <dbReference type="ARBA" id="ARBA00023014"/>
    </source>
</evidence>
<dbReference type="PROSITE" id="PS51296">
    <property type="entry name" value="RIESKE"/>
    <property type="match status" value="1"/>
</dbReference>
<name>A0A061QX41_9CHLO</name>
<evidence type="ECO:0000256" key="1">
    <source>
        <dbReference type="ARBA" id="ARBA00022714"/>
    </source>
</evidence>
<evidence type="ECO:0000256" key="4">
    <source>
        <dbReference type="ARBA" id="ARBA00023004"/>
    </source>
</evidence>
<keyword evidence="7" id="KW-0472">Membrane</keyword>
<dbReference type="EMBL" id="GBEZ01023910">
    <property type="protein sequence ID" value="JAC63020.1"/>
    <property type="molecule type" value="Transcribed_RNA"/>
</dbReference>
<gene>
    <name evidence="9" type="ORF">TSPGSL018_21704</name>
    <name evidence="10" type="ORF">TSPGSL018_969</name>
</gene>
<dbReference type="GO" id="GO:0051537">
    <property type="term" value="F:2 iron, 2 sulfur cluster binding"/>
    <property type="evidence" value="ECO:0007669"/>
    <property type="project" value="UniProtKB-KW"/>
</dbReference>
<evidence type="ECO:0000256" key="6">
    <source>
        <dbReference type="ARBA" id="ARBA00023063"/>
    </source>
</evidence>
<evidence type="ECO:0000313" key="9">
    <source>
        <dbReference type="EMBL" id="JAC63020.1"/>
    </source>
</evidence>
<reference evidence="9" key="1">
    <citation type="submission" date="2014-05" db="EMBL/GenBank/DDBJ databases">
        <title>The transcriptome of the halophilic microalga Tetraselmis sp. GSL018 isolated from the Great Salt Lake, Utah.</title>
        <authorList>
            <person name="Jinkerson R.E."/>
            <person name="D'Adamo S."/>
            <person name="Posewitz M.C."/>
        </authorList>
    </citation>
    <scope>NUCLEOTIDE SEQUENCE</scope>
    <source>
        <strain evidence="9">GSL018</strain>
    </source>
</reference>
<dbReference type="GO" id="GO:0046872">
    <property type="term" value="F:metal ion binding"/>
    <property type="evidence" value="ECO:0007669"/>
    <property type="project" value="UniProtKB-KW"/>
</dbReference>
<dbReference type="CDD" id="cd03467">
    <property type="entry name" value="Rieske"/>
    <property type="match status" value="1"/>
</dbReference>
<dbReference type="AlphaFoldDB" id="A0A061QX41"/>
<feature type="transmembrane region" description="Helical" evidence="7">
    <location>
        <begin position="278"/>
        <end position="299"/>
    </location>
</feature>
<keyword evidence="1" id="KW-0001">2Fe-2S</keyword>
<evidence type="ECO:0000259" key="8">
    <source>
        <dbReference type="PROSITE" id="PS51296"/>
    </source>
</evidence>
<dbReference type="InterPro" id="IPR036922">
    <property type="entry name" value="Rieske_2Fe-2S_sf"/>
</dbReference>
<keyword evidence="3" id="KW-0560">Oxidoreductase</keyword>
<dbReference type="InterPro" id="IPR017941">
    <property type="entry name" value="Rieske_2Fe-2S"/>
</dbReference>
<evidence type="ECO:0000313" key="10">
    <source>
        <dbReference type="EMBL" id="JAC71875.1"/>
    </source>
</evidence>
<dbReference type="Gene3D" id="2.102.10.10">
    <property type="entry name" value="Rieske [2Fe-2S] iron-sulphur domain"/>
    <property type="match status" value="1"/>
</dbReference>